<dbReference type="RefSeq" id="XP_020074508.1">
    <property type="nucleotide sequence ID" value="XM_020219841.1"/>
</dbReference>
<reference evidence="10" key="1">
    <citation type="submission" date="2016-05" db="EMBL/GenBank/DDBJ databases">
        <title>Comparative genomics of biotechnologically important yeasts.</title>
        <authorList>
            <consortium name="DOE Joint Genome Institute"/>
            <person name="Riley R."/>
            <person name="Haridas S."/>
            <person name="Wolfe K.H."/>
            <person name="Lopes M.R."/>
            <person name="Hittinger C.T."/>
            <person name="Goker M."/>
            <person name="Salamov A."/>
            <person name="Wisecaver J."/>
            <person name="Long T.M."/>
            <person name="Aerts A.L."/>
            <person name="Barry K."/>
            <person name="Choi C."/>
            <person name="Clum A."/>
            <person name="Coughlan A.Y."/>
            <person name="Deshpande S."/>
            <person name="Douglass A.P."/>
            <person name="Hanson S.J."/>
            <person name="Klenk H.-P."/>
            <person name="Labutti K."/>
            <person name="Lapidus A."/>
            <person name="Lindquist E."/>
            <person name="Lipzen A."/>
            <person name="Meier-Kolthoff J.P."/>
            <person name="Ohm R.A."/>
            <person name="Otillar R.P."/>
            <person name="Pangilinan J."/>
            <person name="Peng Y."/>
            <person name="Rokas A."/>
            <person name="Rosa C.A."/>
            <person name="Scheuner C."/>
            <person name="Sibirny A.A."/>
            <person name="Slot J.C."/>
            <person name="Stielow J.B."/>
            <person name="Sun H."/>
            <person name="Kurtzman C.P."/>
            <person name="Blackwell M."/>
            <person name="Grigoriev I.V."/>
            <person name="Jeffries T.W."/>
        </authorList>
    </citation>
    <scope>NUCLEOTIDE SEQUENCE [LARGE SCALE GENOMIC DNA]</scope>
    <source>
        <strain evidence="10">NRRL Y-1933</strain>
    </source>
</reference>
<dbReference type="PANTHER" id="PTHR13296:SF0">
    <property type="entry name" value="PRE-MRNA-SPLICING FACTOR SPF27"/>
    <property type="match status" value="1"/>
</dbReference>
<dbReference type="Pfam" id="PF05700">
    <property type="entry name" value="BCAS2"/>
    <property type="match status" value="1"/>
</dbReference>
<gene>
    <name evidence="9" type="ORF">HYPBUDRAFT_142954</name>
</gene>
<evidence type="ECO:0000256" key="4">
    <source>
        <dbReference type="ARBA" id="ARBA00022728"/>
    </source>
</evidence>
<evidence type="ECO:0000256" key="2">
    <source>
        <dbReference type="ARBA" id="ARBA00010788"/>
    </source>
</evidence>
<evidence type="ECO:0008006" key="11">
    <source>
        <dbReference type="Google" id="ProtNLM"/>
    </source>
</evidence>
<dbReference type="GO" id="GO:0000974">
    <property type="term" value="C:Prp19 complex"/>
    <property type="evidence" value="ECO:0007669"/>
    <property type="project" value="TreeGrafter"/>
</dbReference>
<comment type="similarity">
    <text evidence="2">Belongs to the SPF27 family.</text>
</comment>
<dbReference type="GO" id="GO:0071013">
    <property type="term" value="C:catalytic step 2 spliceosome"/>
    <property type="evidence" value="ECO:0007669"/>
    <property type="project" value="TreeGrafter"/>
</dbReference>
<evidence type="ECO:0000256" key="7">
    <source>
        <dbReference type="SAM" id="Coils"/>
    </source>
</evidence>
<dbReference type="GO" id="GO:0008380">
    <property type="term" value="P:RNA splicing"/>
    <property type="evidence" value="ECO:0007669"/>
    <property type="project" value="UniProtKB-KW"/>
</dbReference>
<protein>
    <recommendedName>
        <fullName evidence="11">Breast carcinoma amplified sequence 2</fullName>
    </recommendedName>
</protein>
<keyword evidence="3" id="KW-0507">mRNA processing</keyword>
<dbReference type="InterPro" id="IPR008409">
    <property type="entry name" value="SPF27"/>
</dbReference>
<dbReference type="Proteomes" id="UP000095085">
    <property type="component" value="Unassembled WGS sequence"/>
</dbReference>
<name>A0A1E4RDX2_9ASCO</name>
<feature type="region of interest" description="Disordered" evidence="8">
    <location>
        <begin position="40"/>
        <end position="113"/>
    </location>
</feature>
<evidence type="ECO:0000313" key="10">
    <source>
        <dbReference type="Proteomes" id="UP000095085"/>
    </source>
</evidence>
<accession>A0A1E4RDX2</accession>
<comment type="subcellular location">
    <subcellularLocation>
        <location evidence="1">Nucleus</location>
    </subcellularLocation>
</comment>
<dbReference type="GO" id="GO:0006397">
    <property type="term" value="P:mRNA processing"/>
    <property type="evidence" value="ECO:0007669"/>
    <property type="project" value="UniProtKB-KW"/>
</dbReference>
<feature type="compositionally biased region" description="Acidic residues" evidence="8">
    <location>
        <begin position="77"/>
        <end position="87"/>
    </location>
</feature>
<dbReference type="GO" id="GO:0071011">
    <property type="term" value="C:precatalytic spliceosome"/>
    <property type="evidence" value="ECO:0007669"/>
    <property type="project" value="TreeGrafter"/>
</dbReference>
<dbReference type="STRING" id="984485.A0A1E4RDX2"/>
<evidence type="ECO:0000256" key="1">
    <source>
        <dbReference type="ARBA" id="ARBA00004123"/>
    </source>
</evidence>
<evidence type="ECO:0000256" key="6">
    <source>
        <dbReference type="ARBA" id="ARBA00023242"/>
    </source>
</evidence>
<proteinExistence type="inferred from homology"/>
<keyword evidence="5" id="KW-0508">mRNA splicing</keyword>
<dbReference type="GeneID" id="30994391"/>
<keyword evidence="4" id="KW-0747">Spliceosome</keyword>
<dbReference type="PANTHER" id="PTHR13296">
    <property type="entry name" value="BCAS2 PROTEIN"/>
    <property type="match status" value="1"/>
</dbReference>
<feature type="coiled-coil region" evidence="7">
    <location>
        <begin position="143"/>
        <end position="181"/>
    </location>
</feature>
<evidence type="ECO:0000313" key="9">
    <source>
        <dbReference type="EMBL" id="ODV65441.1"/>
    </source>
</evidence>
<dbReference type="AlphaFoldDB" id="A0A1E4RDX2"/>
<dbReference type="OrthoDB" id="205794at2759"/>
<sequence length="224" mass="26406">MVIINYEPLEHLPYIDEPITEQERHNVEQLIRLELANNENGGDSNSLHPLVNEVIPLPNPNRSTPSPLLMQEIERYEQEEDTDDEQEPDRRLSNGIDLSRYSNFNDDDLNDNDDDNINYNNLYSTLSYSMLHERNLTLMNENNEQLAQLEQNHLAQLSDLKEDQQEQLTRKRQQIEDINVIRKKRQVVDFKPVNDYLNDRWKDGIKSVVDLGIESARMDMEIHH</sequence>
<dbReference type="EMBL" id="KV454544">
    <property type="protein sequence ID" value="ODV65441.1"/>
    <property type="molecule type" value="Genomic_DNA"/>
</dbReference>
<organism evidence="9 10">
    <name type="scientific">Hyphopichia burtonii NRRL Y-1933</name>
    <dbReference type="NCBI Taxonomy" id="984485"/>
    <lineage>
        <taxon>Eukaryota</taxon>
        <taxon>Fungi</taxon>
        <taxon>Dikarya</taxon>
        <taxon>Ascomycota</taxon>
        <taxon>Saccharomycotina</taxon>
        <taxon>Pichiomycetes</taxon>
        <taxon>Debaryomycetaceae</taxon>
        <taxon>Hyphopichia</taxon>
    </lineage>
</organism>
<keyword evidence="6" id="KW-0539">Nucleus</keyword>
<evidence type="ECO:0000256" key="5">
    <source>
        <dbReference type="ARBA" id="ARBA00023187"/>
    </source>
</evidence>
<evidence type="ECO:0000256" key="3">
    <source>
        <dbReference type="ARBA" id="ARBA00022664"/>
    </source>
</evidence>
<keyword evidence="10" id="KW-1185">Reference proteome</keyword>
<keyword evidence="7" id="KW-0175">Coiled coil</keyword>
<evidence type="ECO:0000256" key="8">
    <source>
        <dbReference type="SAM" id="MobiDB-lite"/>
    </source>
</evidence>